<dbReference type="InterPro" id="IPR029052">
    <property type="entry name" value="Metallo-depent_PP-like"/>
</dbReference>
<dbReference type="PANTHER" id="PTHR43606:SF2">
    <property type="entry name" value="ALKALINE PHOSPHATASE FAMILY PROTEIN (AFU_ORTHOLOGUE AFUA_5G03860)"/>
    <property type="match status" value="1"/>
</dbReference>
<dbReference type="InterPro" id="IPR032093">
    <property type="entry name" value="PhoD_N"/>
</dbReference>
<reference evidence="3 4" key="1">
    <citation type="journal article" date="2014" name="Int. J. Syst. Evol. Microbiol.">
        <title>Ramlibacter solisilvae sp. nov., isolated from forest soil, and emended description of the genus Ramlibacter.</title>
        <authorList>
            <person name="Lee H.J."/>
            <person name="Lee S.H."/>
            <person name="Lee S.S."/>
            <person name="Lee J.S."/>
            <person name="Kim Y."/>
            <person name="Kim S.C."/>
            <person name="Jeon C.O."/>
        </authorList>
    </citation>
    <scope>NUCLEOTIDE SEQUENCE [LARGE SCALE GENOMIC DNA]</scope>
    <source>
        <strain evidence="3 4">5-10</strain>
    </source>
</reference>
<dbReference type="Pfam" id="PF16655">
    <property type="entry name" value="PhoD_N"/>
    <property type="match status" value="1"/>
</dbReference>
<organism evidence="3 4">
    <name type="scientific">Ramlibacter tataouinensis</name>
    <dbReference type="NCBI Taxonomy" id="94132"/>
    <lineage>
        <taxon>Bacteria</taxon>
        <taxon>Pseudomonadati</taxon>
        <taxon>Pseudomonadota</taxon>
        <taxon>Betaproteobacteria</taxon>
        <taxon>Burkholderiales</taxon>
        <taxon>Comamonadaceae</taxon>
        <taxon>Ramlibacter</taxon>
    </lineage>
</organism>
<name>A0A127JP18_9BURK</name>
<evidence type="ECO:0000259" key="1">
    <source>
        <dbReference type="Pfam" id="PF09423"/>
    </source>
</evidence>
<dbReference type="Proteomes" id="UP000070433">
    <property type="component" value="Chromosome"/>
</dbReference>
<dbReference type="EMBL" id="CP010951">
    <property type="protein sequence ID" value="AMO21695.1"/>
    <property type="molecule type" value="Genomic_DNA"/>
</dbReference>
<dbReference type="InterPro" id="IPR018946">
    <property type="entry name" value="PhoD-like_MPP"/>
</dbReference>
<dbReference type="AlphaFoldDB" id="A0A127JP18"/>
<dbReference type="Gene3D" id="2.60.40.380">
    <property type="entry name" value="Purple acid phosphatase-like, N-terminal"/>
    <property type="match status" value="1"/>
</dbReference>
<evidence type="ECO:0000313" key="4">
    <source>
        <dbReference type="Proteomes" id="UP000070433"/>
    </source>
</evidence>
<dbReference type="OrthoDB" id="327733at2"/>
<accession>A0A127JP18</accession>
<sequence>MLIHEVTDRRGLLKLAVAAAASGWLGRVASAQGRFGRYPFSLGVASGSPTPDGVVLWTRLMGDLPARALTVQWEVATDERFARVVRRGAQQAAPELAHSVHAEVQGLEPDRWYFYRFIADDAVSAIGRTRTLPAPDAAVARLRLAYASCQRWEHGYFSAWRHMADENLDAVLFLGDYIYEYPASSRPVRLHTGGWALSLADYRARYALYRSEPELQAMHAACPWLVTWDDHEVQNDYAAGTAGSGGPQAGDFAARRAAAYQAFYEHMPVRASALTRALAGLRTGAEMRIYSQQRFGRLANLLLLDDRQYRDPQACTSGGKSGSGLVDPAACPAWNDPARSLLGGAQEKWLEESLARGAATWTVFGQQTLFGQRGAKPGPGPWFWNDGWDGYGAARRRLTDALQRHRVGTPVMLGGDMHENWVGHVKADYADPGSAAIGLEFCGTSITSRSSTRKDQLVPLLAENPHFVFADADRRGYGVLEFTPSRLVTTLRVVDDVTRRDSRIATLAAFTAEAGRPQLERV</sequence>
<dbReference type="CDD" id="cd07389">
    <property type="entry name" value="MPP_PhoD"/>
    <property type="match status" value="1"/>
</dbReference>
<dbReference type="PROSITE" id="PS51318">
    <property type="entry name" value="TAT"/>
    <property type="match status" value="1"/>
</dbReference>
<feature type="domain" description="Phospholipase D N-terminal" evidence="2">
    <location>
        <begin position="42"/>
        <end position="131"/>
    </location>
</feature>
<feature type="domain" description="PhoD-like phosphatase metallophosphatase" evidence="1">
    <location>
        <begin position="144"/>
        <end position="488"/>
    </location>
</feature>
<dbReference type="PANTHER" id="PTHR43606">
    <property type="entry name" value="PHOSPHATASE, PUTATIVE (AFU_ORTHOLOGUE AFUA_6G08710)-RELATED"/>
    <property type="match status" value="1"/>
</dbReference>
<keyword evidence="4" id="KW-1185">Reference proteome</keyword>
<evidence type="ECO:0000259" key="2">
    <source>
        <dbReference type="Pfam" id="PF16655"/>
    </source>
</evidence>
<dbReference type="RefSeq" id="WP_061495199.1">
    <property type="nucleotide sequence ID" value="NZ_CP010951.1"/>
</dbReference>
<protein>
    <submittedName>
        <fullName evidence="3">Alkaline phosphatase</fullName>
    </submittedName>
</protein>
<dbReference type="SUPFAM" id="SSF56300">
    <property type="entry name" value="Metallo-dependent phosphatases"/>
    <property type="match status" value="1"/>
</dbReference>
<dbReference type="InterPro" id="IPR038607">
    <property type="entry name" value="PhoD-like_sf"/>
</dbReference>
<dbReference type="InterPro" id="IPR052900">
    <property type="entry name" value="Phospholipid_Metab_Enz"/>
</dbReference>
<gene>
    <name evidence="3" type="ORF">UC35_00925</name>
</gene>
<dbReference type="PATRIC" id="fig|94132.3.peg.184"/>
<evidence type="ECO:0000313" key="3">
    <source>
        <dbReference type="EMBL" id="AMO21695.1"/>
    </source>
</evidence>
<dbReference type="Pfam" id="PF09423">
    <property type="entry name" value="PhoD"/>
    <property type="match status" value="1"/>
</dbReference>
<dbReference type="Gene3D" id="3.60.21.70">
    <property type="entry name" value="PhoD-like phosphatase"/>
    <property type="match status" value="1"/>
</dbReference>
<proteinExistence type="predicted"/>
<dbReference type="InterPro" id="IPR006311">
    <property type="entry name" value="TAT_signal"/>
</dbReference>